<dbReference type="CDD" id="cd00090">
    <property type="entry name" value="HTH_ARSR"/>
    <property type="match status" value="1"/>
</dbReference>
<name>U5WA39_9ACTN</name>
<protein>
    <submittedName>
        <fullName evidence="2">Putative transcriptional regulator</fullName>
    </submittedName>
</protein>
<dbReference type="InterPro" id="IPR001845">
    <property type="entry name" value="HTH_ArsR_DNA-bd_dom"/>
</dbReference>
<accession>U5WA39</accession>
<dbReference type="Proteomes" id="UP000017746">
    <property type="component" value="Chromosome"/>
</dbReference>
<gene>
    <name evidence="2" type="ORF">AFR_32960</name>
</gene>
<proteinExistence type="predicted"/>
<dbReference type="SMART" id="SM00418">
    <property type="entry name" value="HTH_ARSR"/>
    <property type="match status" value="1"/>
</dbReference>
<evidence type="ECO:0000313" key="3">
    <source>
        <dbReference type="Proteomes" id="UP000017746"/>
    </source>
</evidence>
<dbReference type="InterPro" id="IPR011991">
    <property type="entry name" value="ArsR-like_HTH"/>
</dbReference>
<dbReference type="STRING" id="1246995.AFR_32960"/>
<dbReference type="SUPFAM" id="SSF46785">
    <property type="entry name" value="Winged helix' DNA-binding domain"/>
    <property type="match status" value="1"/>
</dbReference>
<dbReference type="InterPro" id="IPR036390">
    <property type="entry name" value="WH_DNA-bd_sf"/>
</dbReference>
<dbReference type="eggNOG" id="COG0640">
    <property type="taxonomic scope" value="Bacteria"/>
</dbReference>
<dbReference type="EMBL" id="CP006272">
    <property type="protein sequence ID" value="AGZ44850.1"/>
    <property type="molecule type" value="Genomic_DNA"/>
</dbReference>
<dbReference type="Gene3D" id="1.10.10.10">
    <property type="entry name" value="Winged helix-like DNA-binding domain superfamily/Winged helix DNA-binding domain"/>
    <property type="match status" value="1"/>
</dbReference>
<sequence>MESNPARRVVTDPLALRALAHPLRLKLWGLVGREGQLTAADAARQLGVSQALASHHLRQLAKYGYVERGSAGDNRERPWQITATSNDFVGDNSQEGQESAELLDRYVAEQAVVQLADWQQRRADEDPEWSEHSGVAQSLLYLTVEEFAELTRAWHALTSELAARRPLGDASKRGPGVKPVNFTLVAAPLRPTDSGG</sequence>
<dbReference type="GO" id="GO:0003700">
    <property type="term" value="F:DNA-binding transcription factor activity"/>
    <property type="evidence" value="ECO:0007669"/>
    <property type="project" value="InterPro"/>
</dbReference>
<keyword evidence="3" id="KW-1185">Reference proteome</keyword>
<organism evidence="2 3">
    <name type="scientific">Actinoplanes friuliensis DSM 7358</name>
    <dbReference type="NCBI Taxonomy" id="1246995"/>
    <lineage>
        <taxon>Bacteria</taxon>
        <taxon>Bacillati</taxon>
        <taxon>Actinomycetota</taxon>
        <taxon>Actinomycetes</taxon>
        <taxon>Micromonosporales</taxon>
        <taxon>Micromonosporaceae</taxon>
        <taxon>Actinoplanes</taxon>
    </lineage>
</organism>
<dbReference type="AlphaFoldDB" id="U5WA39"/>
<dbReference type="Pfam" id="PF12840">
    <property type="entry name" value="HTH_20"/>
    <property type="match status" value="1"/>
</dbReference>
<dbReference type="InterPro" id="IPR036388">
    <property type="entry name" value="WH-like_DNA-bd_sf"/>
</dbReference>
<evidence type="ECO:0000313" key="2">
    <source>
        <dbReference type="EMBL" id="AGZ44850.1"/>
    </source>
</evidence>
<dbReference type="HOGENOM" id="CLU_087580_1_0_11"/>
<evidence type="ECO:0000259" key="1">
    <source>
        <dbReference type="SMART" id="SM00418"/>
    </source>
</evidence>
<feature type="domain" description="HTH arsR-type" evidence="1">
    <location>
        <begin position="14"/>
        <end position="105"/>
    </location>
</feature>
<reference evidence="2 3" key="1">
    <citation type="journal article" date="2014" name="J. Biotechnol.">
        <title>Complete genome sequence of the actinobacterium Actinoplanes friuliensis HAG 010964, producer of the lipopeptide antibiotic friulimycin.</title>
        <authorList>
            <person name="Ruckert C."/>
            <person name="Szczepanowski R."/>
            <person name="Albersmeier A."/>
            <person name="Goesmann A."/>
            <person name="Fischer N."/>
            <person name="Steinkamper A."/>
            <person name="Puhler A."/>
            <person name="Biener R."/>
            <person name="Schwartz D."/>
            <person name="Kalinowski J."/>
        </authorList>
    </citation>
    <scope>NUCLEOTIDE SEQUENCE [LARGE SCALE GENOMIC DNA]</scope>
    <source>
        <strain evidence="2 3">DSM 7358</strain>
    </source>
</reference>
<dbReference type="KEGG" id="afs:AFR_32960"/>
<dbReference type="PATRIC" id="fig|1246995.3.peg.6670"/>